<dbReference type="InterPro" id="IPR025420">
    <property type="entry name" value="DUF4143"/>
</dbReference>
<comment type="caution">
    <text evidence="3">The sequence shown here is derived from an EMBL/GenBank/DDBJ whole genome shotgun (WGS) entry which is preliminary data.</text>
</comment>
<dbReference type="SUPFAM" id="SSF52540">
    <property type="entry name" value="P-loop containing nucleoside triphosphate hydrolases"/>
    <property type="match status" value="1"/>
</dbReference>
<evidence type="ECO:0000313" key="4">
    <source>
        <dbReference type="Proteomes" id="UP000318681"/>
    </source>
</evidence>
<organism evidence="3 4">
    <name type="scientific">Alterirhizorhabdus solaris</name>
    <dbReference type="NCBI Taxonomy" id="2529389"/>
    <lineage>
        <taxon>Bacteria</taxon>
        <taxon>Pseudomonadati</taxon>
        <taxon>Pseudomonadota</taxon>
        <taxon>Alphaproteobacteria</taxon>
        <taxon>Sphingomonadales</taxon>
        <taxon>Rhizorhabdaceae</taxon>
        <taxon>Alterirhizorhabdus</taxon>
    </lineage>
</organism>
<proteinExistence type="predicted"/>
<keyword evidence="4" id="KW-1185">Reference proteome</keyword>
<dbReference type="PANTHER" id="PTHR33295:SF8">
    <property type="entry name" value="AAA+ ATPASE DOMAIN-CONTAINING PROTEIN"/>
    <property type="match status" value="1"/>
</dbReference>
<feature type="domain" description="AAA" evidence="1">
    <location>
        <begin position="53"/>
        <end position="181"/>
    </location>
</feature>
<reference evidence="3 4" key="1">
    <citation type="submission" date="2019-07" db="EMBL/GenBank/DDBJ databases">
        <title>Sphingomonas solaris sp. nov., isolated from a solar panel from Boston, Massachusetts.</title>
        <authorList>
            <person name="Tanner K."/>
            <person name="Pascual J."/>
            <person name="Mancuso C."/>
            <person name="Pereto J."/>
            <person name="Khalil A."/>
            <person name="Vilanova C."/>
        </authorList>
    </citation>
    <scope>NUCLEOTIDE SEQUENCE [LARGE SCALE GENOMIC DNA]</scope>
    <source>
        <strain evidence="3 4">R4DWN</strain>
    </source>
</reference>
<name>A0A558R9H6_9SPHN</name>
<feature type="domain" description="DUF4143" evidence="2">
    <location>
        <begin position="249"/>
        <end position="403"/>
    </location>
</feature>
<dbReference type="InterPro" id="IPR027417">
    <property type="entry name" value="P-loop_NTPase"/>
</dbReference>
<dbReference type="Proteomes" id="UP000318681">
    <property type="component" value="Unassembled WGS sequence"/>
</dbReference>
<evidence type="ECO:0000259" key="2">
    <source>
        <dbReference type="Pfam" id="PF13635"/>
    </source>
</evidence>
<evidence type="ECO:0000313" key="3">
    <source>
        <dbReference type="EMBL" id="TVV76037.1"/>
    </source>
</evidence>
<dbReference type="PANTHER" id="PTHR33295">
    <property type="entry name" value="ATPASE"/>
    <property type="match status" value="1"/>
</dbReference>
<dbReference type="Pfam" id="PF13635">
    <property type="entry name" value="DUF4143"/>
    <property type="match status" value="1"/>
</dbReference>
<sequence length="486" mass="55188">MLQISRDDIDARLALDNPWWDSDDPSSLPTANLPERVYLAPFCKLALNFRVKRAAILMGPRRVGKTVMIRQLAAKALEQGMPGSNILYASIDTPLYSNQPLSFFVDAVLPASRGEQCLIMFDEIQYLRDWQVHLKDLVDTYPNVRFVASGSAAAALKLRSQESGAGRFSDFVLPPLTFSEYVDFSGNKDLVQQGEHRGWYHCQNIQLLNKLFIDYLNYGGYPEAVFNEEVRRNPDRFIRSDIVEKVLLNDLPSLYGINNIQELKKLFMFLAYNAGHEASYEGISQESGISKNIVRTYIEYLESAFLIIKLPTVNESCRSMQRERNFKVYLSNPSMRAALFTVAKETDHSLIGHLAESAVFSQWQHSLSFSNLRYARWRGGEVDVVSISEAEQKAQWAGEIKWSDRIAAKPEVELKHLRVLLSKQPKTRAVFFTTKTVSLDDVYIEGRKILILPTSLYCYTVGKNAAQSAKKFAHLGVDDHDEDSDD</sequence>
<evidence type="ECO:0000259" key="1">
    <source>
        <dbReference type="Pfam" id="PF13173"/>
    </source>
</evidence>
<dbReference type="OrthoDB" id="9771844at2"/>
<gene>
    <name evidence="3" type="ORF">FOY91_05515</name>
</gene>
<protein>
    <submittedName>
        <fullName evidence="3">ATP-binding protein</fullName>
    </submittedName>
</protein>
<dbReference type="InterPro" id="IPR041682">
    <property type="entry name" value="AAA_14"/>
</dbReference>
<dbReference type="Gene3D" id="3.40.50.300">
    <property type="entry name" value="P-loop containing nucleotide triphosphate hydrolases"/>
    <property type="match status" value="1"/>
</dbReference>
<accession>A0A558R9H6</accession>
<dbReference type="Pfam" id="PF13173">
    <property type="entry name" value="AAA_14"/>
    <property type="match status" value="1"/>
</dbReference>
<dbReference type="RefSeq" id="WP_145148960.1">
    <property type="nucleotide sequence ID" value="NZ_VNIM01000014.1"/>
</dbReference>
<dbReference type="GO" id="GO:0005524">
    <property type="term" value="F:ATP binding"/>
    <property type="evidence" value="ECO:0007669"/>
    <property type="project" value="UniProtKB-KW"/>
</dbReference>
<keyword evidence="3" id="KW-0067">ATP-binding</keyword>
<keyword evidence="3" id="KW-0547">Nucleotide-binding</keyword>
<dbReference type="AlphaFoldDB" id="A0A558R9H6"/>
<dbReference type="EMBL" id="VNIM01000014">
    <property type="protein sequence ID" value="TVV76037.1"/>
    <property type="molecule type" value="Genomic_DNA"/>
</dbReference>